<dbReference type="GO" id="GO:0005886">
    <property type="term" value="C:plasma membrane"/>
    <property type="evidence" value="ECO:0007669"/>
    <property type="project" value="UniProtKB-SubCell"/>
</dbReference>
<feature type="transmembrane region" description="Helical" evidence="9">
    <location>
        <begin position="210"/>
        <end position="230"/>
    </location>
</feature>
<dbReference type="GO" id="GO:0004930">
    <property type="term" value="F:G protein-coupled receptor activity"/>
    <property type="evidence" value="ECO:0007669"/>
    <property type="project" value="UniProtKB-KW"/>
</dbReference>
<dbReference type="Proteomes" id="UP000386466">
    <property type="component" value="Unassembled WGS sequence"/>
</dbReference>
<evidence type="ECO:0000313" key="11">
    <source>
        <dbReference type="EMBL" id="VFV38414.1"/>
    </source>
</evidence>
<keyword evidence="3 9" id="KW-0812">Transmembrane</keyword>
<evidence type="ECO:0000313" key="12">
    <source>
        <dbReference type="Proteomes" id="UP000386466"/>
    </source>
</evidence>
<dbReference type="PROSITE" id="PS50262">
    <property type="entry name" value="G_PROTEIN_RECEP_F1_2"/>
    <property type="match status" value="1"/>
</dbReference>
<dbReference type="GO" id="GO:0007189">
    <property type="term" value="P:adenylate cyclase-activating G protein-coupled receptor signaling pathway"/>
    <property type="evidence" value="ECO:0007669"/>
    <property type="project" value="TreeGrafter"/>
</dbReference>
<dbReference type="EMBL" id="CAAGRJ010026053">
    <property type="protein sequence ID" value="VFV38414.1"/>
    <property type="molecule type" value="Genomic_DNA"/>
</dbReference>
<sequence>MALSVLKLGQSRGTRVAQSVEHLTLDFGSGHNPGVVGSSPVSGSVLSVEPAWDSLSLCPSPTLVPMIVTAARAWICQVISTSWATLSTVFPLAHFWSDVIYFKKKRKGVTQTTSLSWREMSVLERSWRKWSQDQGVVGSIDSRLLIPSSTLCPSAGKTHLEGSMLVKTRVRDINGAPGRLGQLSIRLRLSVRERCLEEQKRRRQRATKKISTFIGTFLVCFAPYVITRLVELSSSVPIGSHWGVLSKCLAYSKAASDPFVYSLLRHQYRKSCKEILNRILHRRSLHSSGLTGDSHSQNILPVSE</sequence>
<keyword evidence="12" id="KW-1185">Reference proteome</keyword>
<accession>A0A485P278</accession>
<organism evidence="11 12">
    <name type="scientific">Lynx pardinus</name>
    <name type="common">Iberian lynx</name>
    <name type="synonym">Felis pardina</name>
    <dbReference type="NCBI Taxonomy" id="191816"/>
    <lineage>
        <taxon>Eukaryota</taxon>
        <taxon>Metazoa</taxon>
        <taxon>Chordata</taxon>
        <taxon>Craniata</taxon>
        <taxon>Vertebrata</taxon>
        <taxon>Euteleostomi</taxon>
        <taxon>Mammalia</taxon>
        <taxon>Eutheria</taxon>
        <taxon>Laurasiatheria</taxon>
        <taxon>Carnivora</taxon>
        <taxon>Feliformia</taxon>
        <taxon>Felidae</taxon>
        <taxon>Felinae</taxon>
        <taxon>Lynx</taxon>
    </lineage>
</organism>
<dbReference type="InterPro" id="IPR051880">
    <property type="entry name" value="GPC_Orphan_Receptors"/>
</dbReference>
<comment type="subcellular location">
    <subcellularLocation>
        <location evidence="1">Cell membrane</location>
        <topology evidence="1">Multi-pass membrane protein</topology>
    </subcellularLocation>
</comment>
<dbReference type="Gene3D" id="1.20.1070.10">
    <property type="entry name" value="Rhodopsin 7-helix transmembrane proteins"/>
    <property type="match status" value="1"/>
</dbReference>
<evidence type="ECO:0000256" key="5">
    <source>
        <dbReference type="ARBA" id="ARBA00023040"/>
    </source>
</evidence>
<evidence type="ECO:0000256" key="4">
    <source>
        <dbReference type="ARBA" id="ARBA00022989"/>
    </source>
</evidence>
<keyword evidence="4 9" id="KW-1133">Transmembrane helix</keyword>
<dbReference type="InterPro" id="IPR017452">
    <property type="entry name" value="GPCR_Rhodpsn_7TM"/>
</dbReference>
<gene>
    <name evidence="11" type="ORF">LYPA_23C017446</name>
</gene>
<evidence type="ECO:0000256" key="7">
    <source>
        <dbReference type="ARBA" id="ARBA00023170"/>
    </source>
</evidence>
<name>A0A485P278_LYNPA</name>
<keyword evidence="2" id="KW-1003">Cell membrane</keyword>
<evidence type="ECO:0000256" key="2">
    <source>
        <dbReference type="ARBA" id="ARBA00022475"/>
    </source>
</evidence>
<keyword evidence="6 9" id="KW-0472">Membrane</keyword>
<dbReference type="PRINTS" id="PR00237">
    <property type="entry name" value="GPCRRHODOPSN"/>
</dbReference>
<dbReference type="AlphaFoldDB" id="A0A485P278"/>
<dbReference type="PANTHER" id="PTHR24245">
    <property type="entry name" value="G-PROTEIN COUPLED RECEPTOR"/>
    <property type="match status" value="1"/>
</dbReference>
<keyword evidence="5" id="KW-0297">G-protein coupled receptor</keyword>
<dbReference type="PANTHER" id="PTHR24245:SF6">
    <property type="entry name" value="G-PROTEIN COUPLED RECEPTOR 26"/>
    <property type="match status" value="1"/>
</dbReference>
<evidence type="ECO:0000256" key="9">
    <source>
        <dbReference type="SAM" id="Phobius"/>
    </source>
</evidence>
<proteinExistence type="predicted"/>
<keyword evidence="8" id="KW-0807">Transducer</keyword>
<dbReference type="InterPro" id="IPR000276">
    <property type="entry name" value="GPCR_Rhodpsn"/>
</dbReference>
<evidence type="ECO:0000256" key="6">
    <source>
        <dbReference type="ARBA" id="ARBA00023136"/>
    </source>
</evidence>
<evidence type="ECO:0000256" key="1">
    <source>
        <dbReference type="ARBA" id="ARBA00004651"/>
    </source>
</evidence>
<evidence type="ECO:0000256" key="3">
    <source>
        <dbReference type="ARBA" id="ARBA00022692"/>
    </source>
</evidence>
<protein>
    <submittedName>
        <fullName evidence="11">G-protein coupled receptor 26</fullName>
    </submittedName>
</protein>
<reference evidence="11 12" key="1">
    <citation type="submission" date="2019-01" db="EMBL/GenBank/DDBJ databases">
        <authorList>
            <person name="Alioto T."/>
            <person name="Alioto T."/>
        </authorList>
    </citation>
    <scope>NUCLEOTIDE SEQUENCE [LARGE SCALE GENOMIC DNA]</scope>
</reference>
<evidence type="ECO:0000259" key="10">
    <source>
        <dbReference type="PROSITE" id="PS50262"/>
    </source>
</evidence>
<evidence type="ECO:0000256" key="8">
    <source>
        <dbReference type="ARBA" id="ARBA00023224"/>
    </source>
</evidence>
<dbReference type="SUPFAM" id="SSF81321">
    <property type="entry name" value="Family A G protein-coupled receptor-like"/>
    <property type="match status" value="1"/>
</dbReference>
<keyword evidence="7 11" id="KW-0675">Receptor</keyword>
<feature type="domain" description="G-protein coupled receptors family 1 profile" evidence="10">
    <location>
        <begin position="197"/>
        <end position="261"/>
    </location>
</feature>